<reference evidence="1 2" key="1">
    <citation type="submission" date="2017-06" db="EMBL/GenBank/DDBJ databases">
        <title>Complete genome sequence of Paenibacillus donghaensis KCTC 13049T isolated from East Sea sediment, South Korea.</title>
        <authorList>
            <person name="Jung B.K."/>
            <person name="Hong S.-J."/>
            <person name="Shin J.-H."/>
        </authorList>
    </citation>
    <scope>NUCLEOTIDE SEQUENCE [LARGE SCALE GENOMIC DNA]</scope>
    <source>
        <strain evidence="1 2">KCTC 13049</strain>
    </source>
</reference>
<sequence>MHLYVIRHAQTTMNIGQGGGANCGLSDIGRWQAQQIPDFFQNIKIKTIYCSPLRRAIVSALPLAHFCNLPIILVPEMSEMFLEEWTEYRDYEWQSRIEIVSGYHNVRFIHTHDQNEQWWPVWPEKPSAVRVRVQSFYDDHLAPELSTENHFVVFGHGQSTADLKQIANPGDTIPVYNAGIVEFVMDSAGLCKSAVVHTEHLGIHVSD</sequence>
<dbReference type="PANTHER" id="PTHR48100">
    <property type="entry name" value="BROAD-SPECIFICITY PHOSPHATASE YOR283W-RELATED"/>
    <property type="match status" value="1"/>
</dbReference>
<dbReference type="AlphaFoldDB" id="A0A2Z2KIW6"/>
<evidence type="ECO:0000313" key="1">
    <source>
        <dbReference type="EMBL" id="ASA25887.1"/>
    </source>
</evidence>
<dbReference type="GO" id="GO:0016791">
    <property type="term" value="F:phosphatase activity"/>
    <property type="evidence" value="ECO:0007669"/>
    <property type="project" value="TreeGrafter"/>
</dbReference>
<name>A0A2Z2KIW6_9BACL</name>
<proteinExistence type="predicted"/>
<dbReference type="SUPFAM" id="SSF53254">
    <property type="entry name" value="Phosphoglycerate mutase-like"/>
    <property type="match status" value="1"/>
</dbReference>
<gene>
    <name evidence="1" type="ORF">B9T62_37350</name>
</gene>
<dbReference type="GO" id="GO:0005737">
    <property type="term" value="C:cytoplasm"/>
    <property type="evidence" value="ECO:0007669"/>
    <property type="project" value="TreeGrafter"/>
</dbReference>
<protein>
    <submittedName>
        <fullName evidence="1">Histidine phosphatase family protein</fullName>
    </submittedName>
</protein>
<accession>A0A2Z2KIW6</accession>
<dbReference type="InterPro" id="IPR029033">
    <property type="entry name" value="His_PPase_superfam"/>
</dbReference>
<dbReference type="SMART" id="SM00855">
    <property type="entry name" value="PGAM"/>
    <property type="match status" value="1"/>
</dbReference>
<dbReference type="Gene3D" id="3.40.50.1240">
    <property type="entry name" value="Phosphoglycerate mutase-like"/>
    <property type="match status" value="1"/>
</dbReference>
<dbReference type="OrthoDB" id="9782128at2"/>
<dbReference type="Proteomes" id="UP000249890">
    <property type="component" value="Chromosome"/>
</dbReference>
<evidence type="ECO:0000313" key="2">
    <source>
        <dbReference type="Proteomes" id="UP000249890"/>
    </source>
</evidence>
<dbReference type="RefSeq" id="WP_087919847.1">
    <property type="nucleotide sequence ID" value="NZ_CP021780.1"/>
</dbReference>
<dbReference type="EMBL" id="CP021780">
    <property type="protein sequence ID" value="ASA25887.1"/>
    <property type="molecule type" value="Genomic_DNA"/>
</dbReference>
<dbReference type="CDD" id="cd07067">
    <property type="entry name" value="HP_PGM_like"/>
    <property type="match status" value="1"/>
</dbReference>
<keyword evidence="2" id="KW-1185">Reference proteome</keyword>
<dbReference type="PANTHER" id="PTHR48100:SF1">
    <property type="entry name" value="HISTIDINE PHOSPHATASE FAMILY PROTEIN-RELATED"/>
    <property type="match status" value="1"/>
</dbReference>
<dbReference type="InterPro" id="IPR050275">
    <property type="entry name" value="PGM_Phosphatase"/>
</dbReference>
<dbReference type="InterPro" id="IPR013078">
    <property type="entry name" value="His_Pase_superF_clade-1"/>
</dbReference>
<organism evidence="1 2">
    <name type="scientific">Paenibacillus donghaensis</name>
    <dbReference type="NCBI Taxonomy" id="414771"/>
    <lineage>
        <taxon>Bacteria</taxon>
        <taxon>Bacillati</taxon>
        <taxon>Bacillota</taxon>
        <taxon>Bacilli</taxon>
        <taxon>Bacillales</taxon>
        <taxon>Paenibacillaceae</taxon>
        <taxon>Paenibacillus</taxon>
    </lineage>
</organism>
<dbReference type="KEGG" id="pdh:B9T62_37350"/>
<dbReference type="Pfam" id="PF00300">
    <property type="entry name" value="His_Phos_1"/>
    <property type="match status" value="1"/>
</dbReference>